<evidence type="ECO:0000313" key="3">
    <source>
        <dbReference type="EMBL" id="KAF5828055.1"/>
    </source>
</evidence>
<reference evidence="3" key="1">
    <citation type="submission" date="2017-08" db="EMBL/GenBank/DDBJ databases">
        <authorList>
            <person name="Polle J.E."/>
            <person name="Barry K."/>
            <person name="Cushman J."/>
            <person name="Schmutz J."/>
            <person name="Tran D."/>
            <person name="Hathwaick L.T."/>
            <person name="Yim W.C."/>
            <person name="Jenkins J."/>
            <person name="Mckie-Krisberg Z.M."/>
            <person name="Prochnik S."/>
            <person name="Lindquist E."/>
            <person name="Dockter R.B."/>
            <person name="Adam C."/>
            <person name="Molina H."/>
            <person name="Bunkerborg J."/>
            <person name="Jin E."/>
            <person name="Buchheim M."/>
            <person name="Magnuson J."/>
        </authorList>
    </citation>
    <scope>NUCLEOTIDE SEQUENCE</scope>
    <source>
        <strain evidence="3">CCAP 19/18</strain>
    </source>
</reference>
<gene>
    <name evidence="3" type="ORF">DUNSADRAFT_18278</name>
</gene>
<accession>A0ABQ7G0C4</accession>
<sequence>MYRVLVPPPGFGWKCTGSCNTASVPAPAHHVNDGPVKAACLHSTRATSSAAASTSQSLHCSRRRVLHHSRSGQRELLAPPCPAQRKPQQGIAAQEDEEEEDGFLDDEDDDEDDGFFDFEGEEGEEDLLGLEADDGAPGISTGGESWAVTSLEAARNVLSSPSMQDLDLYLFRLIPGRKLDIRLDRLTDAYGSPSIEDIEKFSRMFYKELIATLGEEEASSISLEVSSPGAERTLALPQDLKRFGSLPLRVEYTDATGAQMNQALQLESYDEPSGVTVWRLAEVKANAPGKGRGMNKKQREARFEIPLARIFRIRVFVDF</sequence>
<evidence type="ECO:0000256" key="1">
    <source>
        <dbReference type="SAM" id="MobiDB-lite"/>
    </source>
</evidence>
<feature type="domain" description="DUF7912" evidence="2">
    <location>
        <begin position="234"/>
        <end position="316"/>
    </location>
</feature>
<comment type="caution">
    <text evidence="3">The sequence shown here is derived from an EMBL/GenBank/DDBJ whole genome shotgun (WGS) entry which is preliminary data.</text>
</comment>
<feature type="region of interest" description="Disordered" evidence="1">
    <location>
        <begin position="51"/>
        <end position="118"/>
    </location>
</feature>
<keyword evidence="4" id="KW-1185">Reference proteome</keyword>
<dbReference type="PANTHER" id="PTHR34544">
    <property type="entry name" value="OSJNBA0006B20.18 PROTEIN"/>
    <property type="match status" value="1"/>
</dbReference>
<dbReference type="Pfam" id="PF25498">
    <property type="entry name" value="DUF7912"/>
    <property type="match status" value="1"/>
</dbReference>
<dbReference type="PANTHER" id="PTHR34544:SF3">
    <property type="entry name" value="OS07G0155200 PROTEIN"/>
    <property type="match status" value="1"/>
</dbReference>
<feature type="compositionally biased region" description="Basic residues" evidence="1">
    <location>
        <begin position="60"/>
        <end position="71"/>
    </location>
</feature>
<feature type="compositionally biased region" description="Acidic residues" evidence="1">
    <location>
        <begin position="94"/>
        <end position="118"/>
    </location>
</feature>
<protein>
    <recommendedName>
        <fullName evidence="2">DUF7912 domain-containing protein</fullName>
    </recommendedName>
</protein>
<dbReference type="InterPro" id="IPR003728">
    <property type="entry name" value="Ribosome_maturation_RimP"/>
</dbReference>
<organism evidence="3 4">
    <name type="scientific">Dunaliella salina</name>
    <name type="common">Green alga</name>
    <name type="synonym">Protococcus salinus</name>
    <dbReference type="NCBI Taxonomy" id="3046"/>
    <lineage>
        <taxon>Eukaryota</taxon>
        <taxon>Viridiplantae</taxon>
        <taxon>Chlorophyta</taxon>
        <taxon>core chlorophytes</taxon>
        <taxon>Chlorophyceae</taxon>
        <taxon>CS clade</taxon>
        <taxon>Chlamydomonadales</taxon>
        <taxon>Dunaliellaceae</taxon>
        <taxon>Dunaliella</taxon>
    </lineage>
</organism>
<dbReference type="Proteomes" id="UP000815325">
    <property type="component" value="Unassembled WGS sequence"/>
</dbReference>
<proteinExistence type="inferred from homology"/>
<dbReference type="EMBL" id="MU070371">
    <property type="protein sequence ID" value="KAF5828055.1"/>
    <property type="molecule type" value="Genomic_DNA"/>
</dbReference>
<dbReference type="InterPro" id="IPR057234">
    <property type="entry name" value="DUF7912"/>
</dbReference>
<evidence type="ECO:0000259" key="2">
    <source>
        <dbReference type="Pfam" id="PF25498"/>
    </source>
</evidence>
<name>A0ABQ7G0C4_DUNSA</name>
<dbReference type="HAMAP" id="MF_01077">
    <property type="entry name" value="RimP"/>
    <property type="match status" value="1"/>
</dbReference>
<evidence type="ECO:0000313" key="4">
    <source>
        <dbReference type="Proteomes" id="UP000815325"/>
    </source>
</evidence>